<reference evidence="2 3" key="1">
    <citation type="submission" date="2020-07" db="EMBL/GenBank/DDBJ databases">
        <title>Genomic analyses of the natural microbiome of Caenorhabditis elegans.</title>
        <authorList>
            <person name="Samuel B."/>
        </authorList>
    </citation>
    <scope>NUCLEOTIDE SEQUENCE [LARGE SCALE GENOMIC DNA]</scope>
    <source>
        <strain evidence="2 3">BIGb0408</strain>
    </source>
</reference>
<feature type="domain" description="Dienelactone hydrolase" evidence="1">
    <location>
        <begin position="60"/>
        <end position="278"/>
    </location>
</feature>
<dbReference type="InterPro" id="IPR050261">
    <property type="entry name" value="FrsA_esterase"/>
</dbReference>
<dbReference type="Gene3D" id="3.40.50.1820">
    <property type="entry name" value="alpha/beta hydrolase"/>
    <property type="match status" value="1"/>
</dbReference>
<dbReference type="RefSeq" id="WP_179538304.1">
    <property type="nucleotide sequence ID" value="NZ_JACBYV010000001.1"/>
</dbReference>
<organism evidence="2 3">
    <name type="scientific">Phytopseudomonas flavescens</name>
    <dbReference type="NCBI Taxonomy" id="29435"/>
    <lineage>
        <taxon>Bacteria</taxon>
        <taxon>Pseudomonadati</taxon>
        <taxon>Pseudomonadota</taxon>
        <taxon>Gammaproteobacteria</taxon>
        <taxon>Pseudomonadales</taxon>
        <taxon>Pseudomonadaceae</taxon>
        <taxon>Phytopseudomonas</taxon>
    </lineage>
</organism>
<proteinExistence type="predicted"/>
<evidence type="ECO:0000313" key="3">
    <source>
        <dbReference type="Proteomes" id="UP000578688"/>
    </source>
</evidence>
<dbReference type="SUPFAM" id="SSF53474">
    <property type="entry name" value="alpha/beta-Hydrolases"/>
    <property type="match status" value="1"/>
</dbReference>
<dbReference type="PANTHER" id="PTHR22946">
    <property type="entry name" value="DIENELACTONE HYDROLASE DOMAIN-CONTAINING PROTEIN-RELATED"/>
    <property type="match status" value="1"/>
</dbReference>
<dbReference type="GO" id="GO:0016787">
    <property type="term" value="F:hydrolase activity"/>
    <property type="evidence" value="ECO:0007669"/>
    <property type="project" value="UniProtKB-KW"/>
</dbReference>
<name>A0A7Y9XKG8_9GAMM</name>
<comment type="caution">
    <text evidence="2">The sequence shown here is derived from an EMBL/GenBank/DDBJ whole genome shotgun (WGS) entry which is preliminary data.</text>
</comment>
<keyword evidence="2" id="KW-0378">Hydrolase</keyword>
<dbReference type="InterPro" id="IPR002925">
    <property type="entry name" value="Dienelactn_hydro"/>
</dbReference>
<evidence type="ECO:0000259" key="1">
    <source>
        <dbReference type="Pfam" id="PF01738"/>
    </source>
</evidence>
<dbReference type="InterPro" id="IPR029058">
    <property type="entry name" value="AB_hydrolase_fold"/>
</dbReference>
<dbReference type="Proteomes" id="UP000578688">
    <property type="component" value="Unassembled WGS sequence"/>
</dbReference>
<keyword evidence="3" id="KW-1185">Reference proteome</keyword>
<dbReference type="EMBL" id="JACBYV010000001">
    <property type="protein sequence ID" value="NYH73050.1"/>
    <property type="molecule type" value="Genomic_DNA"/>
</dbReference>
<gene>
    <name evidence="2" type="ORF">FHR27_001660</name>
</gene>
<dbReference type="Pfam" id="PF01738">
    <property type="entry name" value="DLH"/>
    <property type="match status" value="1"/>
</dbReference>
<sequence>MAKVLVLRGILAGVLMFAYGPLPSWSAEDESLAPVSKRLVSFNSQPLPLFDAQGDLSIPAVLSIPARRNNSVPAVIILHGSAGMDSRGELHSRDLNQLGIATLELDMWGARGIEGGASGRPTRVHDTLPDLAGALSYLAKYPGIDPARIGVVGFSWGGVQAMLASTATVSAELVKKTGVRVTALAAFYPVCWGYNRVPGYEFKMLAPVRLIVLTGGDDQYDDDPAACPSLISALPHSERIKIDIHVYEGAQHGFNGFEAAQQYEDPFLHRGKGGVGTSAPHAIARETSRQAVRDFFTDAFEQKDTSVAHSQFMSTTQRRDPLVF</sequence>
<dbReference type="AlphaFoldDB" id="A0A7Y9XKG8"/>
<evidence type="ECO:0000313" key="2">
    <source>
        <dbReference type="EMBL" id="NYH73050.1"/>
    </source>
</evidence>
<accession>A0A7Y9XKG8</accession>
<protein>
    <submittedName>
        <fullName evidence="2">Dienelactone hydrolase</fullName>
    </submittedName>
</protein>